<evidence type="ECO:0000313" key="3">
    <source>
        <dbReference type="Proteomes" id="UP000053647"/>
    </source>
</evidence>
<name>A0A0C9TRR6_PAXIN</name>
<evidence type="ECO:0000313" key="2">
    <source>
        <dbReference type="EMBL" id="KIJ09886.1"/>
    </source>
</evidence>
<feature type="domain" description="Protein kinase" evidence="1">
    <location>
        <begin position="52"/>
        <end position="311"/>
    </location>
</feature>
<dbReference type="InterPro" id="IPR051681">
    <property type="entry name" value="Ser/Thr_Kinases-Pseudokinases"/>
</dbReference>
<dbReference type="PROSITE" id="PS00109">
    <property type="entry name" value="PROTEIN_KINASE_TYR"/>
    <property type="match status" value="1"/>
</dbReference>
<accession>A0A0C9TRR6</accession>
<dbReference type="Gene3D" id="1.10.510.10">
    <property type="entry name" value="Transferase(Phosphotransferase) domain 1"/>
    <property type="match status" value="1"/>
</dbReference>
<dbReference type="Proteomes" id="UP000053647">
    <property type="component" value="Unassembled WGS sequence"/>
</dbReference>
<proteinExistence type="predicted"/>
<protein>
    <recommendedName>
        <fullName evidence="1">Protein kinase domain-containing protein</fullName>
    </recommendedName>
</protein>
<keyword evidence="3" id="KW-1185">Reference proteome</keyword>
<reference evidence="2 3" key="1">
    <citation type="submission" date="2014-06" db="EMBL/GenBank/DDBJ databases">
        <authorList>
            <consortium name="DOE Joint Genome Institute"/>
            <person name="Kuo A."/>
            <person name="Kohler A."/>
            <person name="Nagy L.G."/>
            <person name="Floudas D."/>
            <person name="Copeland A."/>
            <person name="Barry K.W."/>
            <person name="Cichocki N."/>
            <person name="Veneault-Fourrey C."/>
            <person name="LaButti K."/>
            <person name="Lindquist E.A."/>
            <person name="Lipzen A."/>
            <person name="Lundell T."/>
            <person name="Morin E."/>
            <person name="Murat C."/>
            <person name="Sun H."/>
            <person name="Tunlid A."/>
            <person name="Henrissat B."/>
            <person name="Grigoriev I.V."/>
            <person name="Hibbett D.S."/>
            <person name="Martin F."/>
            <person name="Nordberg H.P."/>
            <person name="Cantor M.N."/>
            <person name="Hua S.X."/>
        </authorList>
    </citation>
    <scope>NUCLEOTIDE SEQUENCE [LARGE SCALE GENOMIC DNA]</scope>
    <source>
        <strain evidence="2 3">ATCC 200175</strain>
    </source>
</reference>
<evidence type="ECO:0000259" key="1">
    <source>
        <dbReference type="PROSITE" id="PS50011"/>
    </source>
</evidence>
<dbReference type="Pfam" id="PF07714">
    <property type="entry name" value="PK_Tyr_Ser-Thr"/>
    <property type="match status" value="1"/>
</dbReference>
<dbReference type="GO" id="GO:0004674">
    <property type="term" value="F:protein serine/threonine kinase activity"/>
    <property type="evidence" value="ECO:0007669"/>
    <property type="project" value="TreeGrafter"/>
</dbReference>
<dbReference type="PROSITE" id="PS50011">
    <property type="entry name" value="PROTEIN_KINASE_DOM"/>
    <property type="match status" value="1"/>
</dbReference>
<dbReference type="AlphaFoldDB" id="A0A0C9TRR6"/>
<dbReference type="GO" id="GO:0005524">
    <property type="term" value="F:ATP binding"/>
    <property type="evidence" value="ECO:0007669"/>
    <property type="project" value="InterPro"/>
</dbReference>
<dbReference type="InterPro" id="IPR008266">
    <property type="entry name" value="Tyr_kinase_AS"/>
</dbReference>
<dbReference type="InterPro" id="IPR011009">
    <property type="entry name" value="Kinase-like_dom_sf"/>
</dbReference>
<dbReference type="InterPro" id="IPR000719">
    <property type="entry name" value="Prot_kinase_dom"/>
</dbReference>
<sequence>MAWKTTKAESFFLLTVQSYETVRLTVIHFTIRPHILSPRSKSPLDLTSHVIRQSIYPIAYGGCSDIWKCTLKQDSQSREVAVKSIRPHILGDDEMHTKWKLRQELKVWVPLKHENILPLLGVATGFGRFTALVCPWMDNGTLTSYIEHNRERLLLRDRLELLRDSAAGLFYLHSHSIVHGDFTGYNILVSASGRAQLADFGSSTINVESMETSYWSSSTNSPGTPRWMAPEILTTHDDESSTWVPTEQSDMYSFGSVMLQVCSGEVPYANLQRDAQVLLALYQGRCWGDHGAKRPSAEEALDFLQGELSLL</sequence>
<dbReference type="SUPFAM" id="SSF56112">
    <property type="entry name" value="Protein kinase-like (PK-like)"/>
    <property type="match status" value="1"/>
</dbReference>
<dbReference type="EMBL" id="KN819428">
    <property type="protein sequence ID" value="KIJ09886.1"/>
    <property type="molecule type" value="Genomic_DNA"/>
</dbReference>
<dbReference type="InterPro" id="IPR001245">
    <property type="entry name" value="Ser-Thr/Tyr_kinase_cat_dom"/>
</dbReference>
<reference evidence="3" key="2">
    <citation type="submission" date="2015-01" db="EMBL/GenBank/DDBJ databases">
        <title>Evolutionary Origins and Diversification of the Mycorrhizal Mutualists.</title>
        <authorList>
            <consortium name="DOE Joint Genome Institute"/>
            <consortium name="Mycorrhizal Genomics Consortium"/>
            <person name="Kohler A."/>
            <person name="Kuo A."/>
            <person name="Nagy L.G."/>
            <person name="Floudas D."/>
            <person name="Copeland A."/>
            <person name="Barry K.W."/>
            <person name="Cichocki N."/>
            <person name="Veneault-Fourrey C."/>
            <person name="LaButti K."/>
            <person name="Lindquist E.A."/>
            <person name="Lipzen A."/>
            <person name="Lundell T."/>
            <person name="Morin E."/>
            <person name="Murat C."/>
            <person name="Riley R."/>
            <person name="Ohm R."/>
            <person name="Sun H."/>
            <person name="Tunlid A."/>
            <person name="Henrissat B."/>
            <person name="Grigoriev I.V."/>
            <person name="Hibbett D.S."/>
            <person name="Martin F."/>
        </authorList>
    </citation>
    <scope>NUCLEOTIDE SEQUENCE [LARGE SCALE GENOMIC DNA]</scope>
    <source>
        <strain evidence="3">ATCC 200175</strain>
    </source>
</reference>
<gene>
    <name evidence="2" type="ORF">PAXINDRAFT_17062</name>
</gene>
<dbReference type="PANTHER" id="PTHR44329:SF214">
    <property type="entry name" value="PROTEIN KINASE DOMAIN-CONTAINING PROTEIN"/>
    <property type="match status" value="1"/>
</dbReference>
<dbReference type="PANTHER" id="PTHR44329">
    <property type="entry name" value="SERINE/THREONINE-PROTEIN KINASE TNNI3K-RELATED"/>
    <property type="match status" value="1"/>
</dbReference>
<dbReference type="HOGENOM" id="CLU_000288_7_18_1"/>
<organism evidence="2 3">
    <name type="scientific">Paxillus involutus ATCC 200175</name>
    <dbReference type="NCBI Taxonomy" id="664439"/>
    <lineage>
        <taxon>Eukaryota</taxon>
        <taxon>Fungi</taxon>
        <taxon>Dikarya</taxon>
        <taxon>Basidiomycota</taxon>
        <taxon>Agaricomycotina</taxon>
        <taxon>Agaricomycetes</taxon>
        <taxon>Agaricomycetidae</taxon>
        <taxon>Boletales</taxon>
        <taxon>Paxilineae</taxon>
        <taxon>Paxillaceae</taxon>
        <taxon>Paxillus</taxon>
    </lineage>
</organism>
<dbReference type="OrthoDB" id="4062651at2759"/>